<accession>A0A6A4SN83</accession>
<evidence type="ECO:0000256" key="1">
    <source>
        <dbReference type="SAM" id="MobiDB-lite"/>
    </source>
</evidence>
<feature type="signal peptide" evidence="2">
    <location>
        <begin position="1"/>
        <end position="17"/>
    </location>
</feature>
<feature type="compositionally biased region" description="Basic and acidic residues" evidence="1">
    <location>
        <begin position="28"/>
        <end position="41"/>
    </location>
</feature>
<name>A0A6A4SN83_SCOMX</name>
<dbReference type="AlphaFoldDB" id="A0A6A4SN83"/>
<proteinExistence type="predicted"/>
<feature type="region of interest" description="Disordered" evidence="1">
    <location>
        <begin position="28"/>
        <end position="55"/>
    </location>
</feature>
<gene>
    <name evidence="3" type="ORF">F2P81_013446</name>
</gene>
<keyword evidence="2" id="KW-0732">Signal</keyword>
<evidence type="ECO:0000313" key="4">
    <source>
        <dbReference type="Proteomes" id="UP000438429"/>
    </source>
</evidence>
<evidence type="ECO:0008006" key="5">
    <source>
        <dbReference type="Google" id="ProtNLM"/>
    </source>
</evidence>
<reference evidence="3 4" key="1">
    <citation type="submission" date="2019-06" db="EMBL/GenBank/DDBJ databases">
        <title>Draft genomes of female and male turbot (Scophthalmus maximus).</title>
        <authorList>
            <person name="Xu H."/>
            <person name="Xu X.-W."/>
            <person name="Shao C."/>
            <person name="Chen S."/>
        </authorList>
    </citation>
    <scope>NUCLEOTIDE SEQUENCE [LARGE SCALE GENOMIC DNA]</scope>
    <source>
        <strain evidence="3">Ysfricsl-2016a</strain>
        <tissue evidence="3">Blood</tissue>
    </source>
</reference>
<dbReference type="Proteomes" id="UP000438429">
    <property type="component" value="Unassembled WGS sequence"/>
</dbReference>
<protein>
    <recommendedName>
        <fullName evidence="5">Secreted protein</fullName>
    </recommendedName>
</protein>
<comment type="caution">
    <text evidence="3">The sequence shown here is derived from an EMBL/GenBank/DDBJ whole genome shotgun (WGS) entry which is preliminary data.</text>
</comment>
<evidence type="ECO:0000313" key="3">
    <source>
        <dbReference type="EMBL" id="KAF0033380.1"/>
    </source>
</evidence>
<feature type="region of interest" description="Disordered" evidence="1">
    <location>
        <begin position="72"/>
        <end position="97"/>
    </location>
</feature>
<feature type="chain" id="PRO_5025490446" description="Secreted protein" evidence="2">
    <location>
        <begin position="18"/>
        <end position="97"/>
    </location>
</feature>
<dbReference type="EMBL" id="VEVO01000012">
    <property type="protein sequence ID" value="KAF0033380.1"/>
    <property type="molecule type" value="Genomic_DNA"/>
</dbReference>
<evidence type="ECO:0000256" key="2">
    <source>
        <dbReference type="SAM" id="SignalP"/>
    </source>
</evidence>
<organism evidence="3 4">
    <name type="scientific">Scophthalmus maximus</name>
    <name type="common">Turbot</name>
    <name type="synonym">Psetta maxima</name>
    <dbReference type="NCBI Taxonomy" id="52904"/>
    <lineage>
        <taxon>Eukaryota</taxon>
        <taxon>Metazoa</taxon>
        <taxon>Chordata</taxon>
        <taxon>Craniata</taxon>
        <taxon>Vertebrata</taxon>
        <taxon>Euteleostomi</taxon>
        <taxon>Actinopterygii</taxon>
        <taxon>Neopterygii</taxon>
        <taxon>Teleostei</taxon>
        <taxon>Neoteleostei</taxon>
        <taxon>Acanthomorphata</taxon>
        <taxon>Carangaria</taxon>
        <taxon>Pleuronectiformes</taxon>
        <taxon>Pleuronectoidei</taxon>
        <taxon>Scophthalmidae</taxon>
        <taxon>Scophthalmus</taxon>
    </lineage>
</organism>
<sequence length="97" mass="10847">MWCLTLVLTANPTLVPCCRVSYQHCHQHESSGRTDDNKAANHDNSTANVPPFNIEVNHPSLSLNVNRTMQRTVSVTPSRFHEQQSQSESNQTDESIG</sequence>